<dbReference type="NCBIfam" id="TIGR00274">
    <property type="entry name" value="N-acetylmuramic acid 6-phosphate etherase"/>
    <property type="match status" value="1"/>
</dbReference>
<dbReference type="PROSITE" id="PS51464">
    <property type="entry name" value="SIS"/>
    <property type="match status" value="1"/>
</dbReference>
<comment type="function">
    <text evidence="3">Specifically catalyzes the cleavage of the D-lactyl ether substituent of MurNAc 6-phosphate, producing GlcNAc 6-phosphate and D-lactate.</text>
</comment>
<dbReference type="InterPro" id="IPR040190">
    <property type="entry name" value="MURQ/GCKR"/>
</dbReference>
<accession>A0ABT9VIN3</accession>
<evidence type="ECO:0000259" key="4">
    <source>
        <dbReference type="PROSITE" id="PS51464"/>
    </source>
</evidence>
<sequence length="300" mass="32734">MELSSLTTEQRNPNSMNLDKQNTYDILKTIHQEDAKIHQAIETVLPVIDQVVEAIYQRLLRGGRLIYVGAGTSGRLGYLDSSECQPTFMTPPEMVQTIMAGGVDAFFQASEGSEDQESQGKEDIAVKEINPSDVVIGITASGRTPYPIGAVKHAKEQGAFTVALTCNEGSEIGQLTDQTLDVVVGPEVLTGSTRMKAATAHKMILNMISTTTMVKLGKVYENLMVDVQANNVKLRDRAKRIIMDIAEVTYEVAEETLAKTNNHVKPAIVMLKGGVDYETANQALDESDGYVREAIKLAKQ</sequence>
<dbReference type="EMBL" id="JAUSTQ010000019">
    <property type="protein sequence ID" value="MDQ0160821.1"/>
    <property type="molecule type" value="Genomic_DNA"/>
</dbReference>
<comment type="caution">
    <text evidence="5">The sequence shown here is derived from an EMBL/GenBank/DDBJ whole genome shotgun (WGS) entry which is preliminary data.</text>
</comment>
<comment type="subunit">
    <text evidence="3">Homodimer.</text>
</comment>
<evidence type="ECO:0000313" key="5">
    <source>
        <dbReference type="EMBL" id="MDQ0160821.1"/>
    </source>
</evidence>
<protein>
    <recommendedName>
        <fullName evidence="3">N-acetylmuramic acid 6-phosphate etherase</fullName>
        <shortName evidence="3">MurNAc-6-P etherase</shortName>
        <ecNumber evidence="3">4.2.1.126</ecNumber>
    </recommendedName>
    <alternativeName>
        <fullName evidence="3">N-acetylmuramic acid 6-phosphate hydrolase</fullName>
    </alternativeName>
    <alternativeName>
        <fullName evidence="3">N-acetylmuramic acid 6-phosphate lyase</fullName>
    </alternativeName>
</protein>
<dbReference type="NCBIfam" id="NF009222">
    <property type="entry name" value="PRK12570.1"/>
    <property type="match status" value="1"/>
</dbReference>
<dbReference type="Pfam" id="PF22645">
    <property type="entry name" value="GKRP_SIS_N"/>
    <property type="match status" value="1"/>
</dbReference>
<dbReference type="SUPFAM" id="SSF53697">
    <property type="entry name" value="SIS domain"/>
    <property type="match status" value="1"/>
</dbReference>
<keyword evidence="1 3" id="KW-0456">Lyase</keyword>
<dbReference type="Proteomes" id="UP001224359">
    <property type="component" value="Unassembled WGS sequence"/>
</dbReference>
<evidence type="ECO:0000256" key="2">
    <source>
        <dbReference type="ARBA" id="ARBA00023277"/>
    </source>
</evidence>
<dbReference type="CDD" id="cd05007">
    <property type="entry name" value="SIS_Etherase"/>
    <property type="match status" value="1"/>
</dbReference>
<dbReference type="HAMAP" id="MF_00068">
    <property type="entry name" value="MurQ"/>
    <property type="match status" value="1"/>
</dbReference>
<proteinExistence type="inferred from homology"/>
<evidence type="ECO:0000313" key="6">
    <source>
        <dbReference type="Proteomes" id="UP001224359"/>
    </source>
</evidence>
<feature type="domain" description="SIS" evidence="4">
    <location>
        <begin position="55"/>
        <end position="218"/>
    </location>
</feature>
<gene>
    <name evidence="3" type="primary">murQ</name>
    <name evidence="5" type="ORF">J2S77_002828</name>
</gene>
<dbReference type="InterPro" id="IPR005486">
    <property type="entry name" value="Glucokinase_regulatory_CS"/>
</dbReference>
<dbReference type="PANTHER" id="PTHR10088">
    <property type="entry name" value="GLUCOKINASE REGULATORY PROTEIN"/>
    <property type="match status" value="1"/>
</dbReference>
<dbReference type="Gene3D" id="3.40.50.10490">
    <property type="entry name" value="Glucose-6-phosphate isomerase like protein, domain 1"/>
    <property type="match status" value="1"/>
</dbReference>
<dbReference type="PANTHER" id="PTHR10088:SF4">
    <property type="entry name" value="GLUCOKINASE REGULATORY PROTEIN"/>
    <property type="match status" value="1"/>
</dbReference>
<evidence type="ECO:0000256" key="3">
    <source>
        <dbReference type="HAMAP-Rule" id="MF_00068"/>
    </source>
</evidence>
<comment type="pathway">
    <text evidence="3">Amino-sugar metabolism; N-acetylmuramate degradation.</text>
</comment>
<keyword evidence="2 3" id="KW-0119">Carbohydrate metabolism</keyword>
<feature type="active site" evidence="3">
    <location>
        <position position="114"/>
    </location>
</feature>
<dbReference type="GO" id="GO:0016829">
    <property type="term" value="F:lyase activity"/>
    <property type="evidence" value="ECO:0007669"/>
    <property type="project" value="UniProtKB-KW"/>
</dbReference>
<dbReference type="Gene3D" id="1.10.8.1080">
    <property type="match status" value="1"/>
</dbReference>
<organism evidence="5 6">
    <name type="scientific">Alkalibacillus salilacus</name>
    <dbReference type="NCBI Taxonomy" id="284582"/>
    <lineage>
        <taxon>Bacteria</taxon>
        <taxon>Bacillati</taxon>
        <taxon>Bacillota</taxon>
        <taxon>Bacilli</taxon>
        <taxon>Bacillales</taxon>
        <taxon>Bacillaceae</taxon>
        <taxon>Alkalibacillus</taxon>
    </lineage>
</organism>
<dbReference type="InterPro" id="IPR001347">
    <property type="entry name" value="SIS_dom"/>
</dbReference>
<dbReference type="RefSeq" id="WP_306978329.1">
    <property type="nucleotide sequence ID" value="NZ_JAUSTQ010000019.1"/>
</dbReference>
<dbReference type="PROSITE" id="PS01272">
    <property type="entry name" value="GCKR"/>
    <property type="match status" value="1"/>
</dbReference>
<comment type="miscellaneous">
    <text evidence="3">A lyase-type mechanism (elimination/hydration) is suggested for the cleavage of the lactyl ether bond of MurNAc 6-phosphate, with the formation of an alpha,beta-unsaturated aldehyde intermediate with (E)-stereochemistry, followed by the syn addition of water to give product.</text>
</comment>
<evidence type="ECO:0000256" key="1">
    <source>
        <dbReference type="ARBA" id="ARBA00023239"/>
    </source>
</evidence>
<comment type="similarity">
    <text evidence="3">Belongs to the GCKR-like family. MurNAc-6-P etherase subfamily.</text>
</comment>
<dbReference type="NCBIfam" id="NF003915">
    <property type="entry name" value="PRK05441.1"/>
    <property type="match status" value="1"/>
</dbReference>
<keyword evidence="6" id="KW-1185">Reference proteome</keyword>
<reference evidence="5 6" key="1">
    <citation type="submission" date="2023-07" db="EMBL/GenBank/DDBJ databases">
        <title>Genomic Encyclopedia of Type Strains, Phase IV (KMG-IV): sequencing the most valuable type-strain genomes for metagenomic binning, comparative biology and taxonomic classification.</title>
        <authorList>
            <person name="Goeker M."/>
        </authorList>
    </citation>
    <scope>NUCLEOTIDE SEQUENCE [LARGE SCALE GENOMIC DNA]</scope>
    <source>
        <strain evidence="5 6">DSM 16460</strain>
    </source>
</reference>
<comment type="catalytic activity">
    <reaction evidence="3">
        <text>N-acetyl-D-muramate 6-phosphate + H2O = N-acetyl-D-glucosamine 6-phosphate + (R)-lactate</text>
        <dbReference type="Rhea" id="RHEA:26410"/>
        <dbReference type="ChEBI" id="CHEBI:15377"/>
        <dbReference type="ChEBI" id="CHEBI:16004"/>
        <dbReference type="ChEBI" id="CHEBI:57513"/>
        <dbReference type="ChEBI" id="CHEBI:58722"/>
        <dbReference type="EC" id="4.2.1.126"/>
    </reaction>
</comment>
<dbReference type="InterPro" id="IPR046348">
    <property type="entry name" value="SIS_dom_sf"/>
</dbReference>
<dbReference type="InterPro" id="IPR005488">
    <property type="entry name" value="Etherase_MurQ"/>
</dbReference>
<name>A0ABT9VIN3_9BACI</name>
<feature type="active site" description="Proton donor" evidence="3">
    <location>
        <position position="83"/>
    </location>
</feature>
<dbReference type="EC" id="4.2.1.126" evidence="3"/>